<dbReference type="EMBL" id="FMJD01000003">
    <property type="protein sequence ID" value="SCM73497.1"/>
    <property type="molecule type" value="Genomic_DNA"/>
</dbReference>
<dbReference type="PANTHER" id="PTHR30349">
    <property type="entry name" value="PHAGE INTEGRASE-RELATED"/>
    <property type="match status" value="1"/>
</dbReference>
<feature type="domain" description="Tyr recombinase" evidence="3">
    <location>
        <begin position="186"/>
        <end position="369"/>
    </location>
</feature>
<dbReference type="InterPro" id="IPR011010">
    <property type="entry name" value="DNA_brk_join_enz"/>
</dbReference>
<dbReference type="Gene3D" id="1.10.443.10">
    <property type="entry name" value="Intergrase catalytic core"/>
    <property type="match status" value="1"/>
</dbReference>
<dbReference type="CDD" id="cd00796">
    <property type="entry name" value="INT_Rci_Hp1_C"/>
    <property type="match status" value="1"/>
</dbReference>
<dbReference type="GO" id="GO:0003677">
    <property type="term" value="F:DNA binding"/>
    <property type="evidence" value="ECO:0007669"/>
    <property type="project" value="InterPro"/>
</dbReference>
<accession>A0A212L7P7</accession>
<evidence type="ECO:0000256" key="1">
    <source>
        <dbReference type="ARBA" id="ARBA00022908"/>
    </source>
</evidence>
<dbReference type="AlphaFoldDB" id="A0A212L7P7"/>
<organism evidence="4">
    <name type="scientific">uncultured Pleomorphomonas sp</name>
    <dbReference type="NCBI Taxonomy" id="442121"/>
    <lineage>
        <taxon>Bacteria</taxon>
        <taxon>Pseudomonadati</taxon>
        <taxon>Pseudomonadota</taxon>
        <taxon>Alphaproteobacteria</taxon>
        <taxon>Hyphomicrobiales</taxon>
        <taxon>Pleomorphomonadaceae</taxon>
        <taxon>Pleomorphomonas</taxon>
        <taxon>environmental samples</taxon>
    </lineage>
</organism>
<protein>
    <recommendedName>
        <fullName evidence="3">Tyr recombinase domain-containing protein</fullName>
    </recommendedName>
</protein>
<dbReference type="InterPro" id="IPR013762">
    <property type="entry name" value="Integrase-like_cat_sf"/>
</dbReference>
<dbReference type="InterPro" id="IPR002104">
    <property type="entry name" value="Integrase_catalytic"/>
</dbReference>
<dbReference type="RefSeq" id="WP_288199512.1">
    <property type="nucleotide sequence ID" value="NZ_LT608334.1"/>
</dbReference>
<gene>
    <name evidence="4" type="ORF">KL86PLE_110091</name>
</gene>
<name>A0A212L7P7_9HYPH</name>
<dbReference type="Pfam" id="PF00589">
    <property type="entry name" value="Phage_integrase"/>
    <property type="match status" value="1"/>
</dbReference>
<sequence length="392" mass="44701">MSVYRPKGTSGGAKSPFYQYDFQVDGNRFFGTTKATSRRDAEAIEKELKKKAKADLAEQRKSGNGPLTYDAAAGRYWTEVGQYHANSDATWTNLGRLVEYFGKTKRLDETTDADIAALVAWRRAQTRWGKKEDAAGNPMGMIAAATVNRSTVDLLKKIFNRAKRVWRYSFPLEPIWKDHRLDEPKERVRELDADEGEALEEAVRDDYALWLEFARLSGLRHKETLIRWPNVNWFAKKITTIGKGGREVSTPITDDIRAILEECKGQHPEFVFTYVARKTRTDKKTGTSWVKGQRYPITYQGSKTQWRRLRAKAKVEDFRFHDIRHDVGTKLLRATGNLKVVQKALNHASITTTVKYAHVMQDEVADGLALVAKSRRDGKSRKKSRNDVKGVA</sequence>
<dbReference type="SUPFAM" id="SSF56349">
    <property type="entry name" value="DNA breaking-rejoining enzymes"/>
    <property type="match status" value="1"/>
</dbReference>
<dbReference type="InterPro" id="IPR050090">
    <property type="entry name" value="Tyrosine_recombinase_XerCD"/>
</dbReference>
<dbReference type="PROSITE" id="PS51898">
    <property type="entry name" value="TYR_RECOMBINASE"/>
    <property type="match status" value="1"/>
</dbReference>
<keyword evidence="1" id="KW-0229">DNA integration</keyword>
<evidence type="ECO:0000313" key="4">
    <source>
        <dbReference type="EMBL" id="SCM73497.1"/>
    </source>
</evidence>
<dbReference type="GO" id="GO:0006310">
    <property type="term" value="P:DNA recombination"/>
    <property type="evidence" value="ECO:0007669"/>
    <property type="project" value="UniProtKB-KW"/>
</dbReference>
<evidence type="ECO:0000256" key="2">
    <source>
        <dbReference type="ARBA" id="ARBA00023172"/>
    </source>
</evidence>
<evidence type="ECO:0000259" key="3">
    <source>
        <dbReference type="PROSITE" id="PS51898"/>
    </source>
</evidence>
<dbReference type="PANTHER" id="PTHR30349:SF64">
    <property type="entry name" value="PROPHAGE INTEGRASE INTD-RELATED"/>
    <property type="match status" value="1"/>
</dbReference>
<reference evidence="4" key="1">
    <citation type="submission" date="2016-08" db="EMBL/GenBank/DDBJ databases">
        <authorList>
            <person name="Seilhamer J.J."/>
        </authorList>
    </citation>
    <scope>NUCLEOTIDE SEQUENCE</scope>
    <source>
        <strain evidence="4">86</strain>
    </source>
</reference>
<keyword evidence="2" id="KW-0233">DNA recombination</keyword>
<dbReference type="GO" id="GO:0015074">
    <property type="term" value="P:DNA integration"/>
    <property type="evidence" value="ECO:0007669"/>
    <property type="project" value="UniProtKB-KW"/>
</dbReference>
<proteinExistence type="predicted"/>